<dbReference type="InterPro" id="IPR001128">
    <property type="entry name" value="Cyt_P450"/>
</dbReference>
<dbReference type="Proteomes" id="UP000828390">
    <property type="component" value="Unassembled WGS sequence"/>
</dbReference>
<dbReference type="SUPFAM" id="SSF48264">
    <property type="entry name" value="Cytochrome P450"/>
    <property type="match status" value="1"/>
</dbReference>
<dbReference type="InterPro" id="IPR050196">
    <property type="entry name" value="Cytochrome_P450_Monoox"/>
</dbReference>
<dbReference type="EMBL" id="JAIWYP010000002">
    <property type="protein sequence ID" value="KAH3871924.1"/>
    <property type="molecule type" value="Genomic_DNA"/>
</dbReference>
<dbReference type="AlphaFoldDB" id="A0A9D4M8W6"/>
<reference evidence="2" key="2">
    <citation type="submission" date="2020-11" db="EMBL/GenBank/DDBJ databases">
        <authorList>
            <person name="McCartney M.A."/>
            <person name="Auch B."/>
            <person name="Kono T."/>
            <person name="Mallez S."/>
            <person name="Becker A."/>
            <person name="Gohl D.M."/>
            <person name="Silverstein K.A.T."/>
            <person name="Koren S."/>
            <person name="Bechman K.B."/>
            <person name="Herman A."/>
            <person name="Abrahante J.E."/>
            <person name="Garbe J."/>
        </authorList>
    </citation>
    <scope>NUCLEOTIDE SEQUENCE</scope>
    <source>
        <strain evidence="2">Duluth1</strain>
        <tissue evidence="2">Whole animal</tissue>
    </source>
</reference>
<dbReference type="GO" id="GO:0005506">
    <property type="term" value="F:iron ion binding"/>
    <property type="evidence" value="ECO:0007669"/>
    <property type="project" value="InterPro"/>
</dbReference>
<dbReference type="PANTHER" id="PTHR24291:SF201">
    <property type="entry name" value="CYTOCHROME P450, FAMILY 4, SUBFAMILY B, POLYPEPTIDE 7"/>
    <property type="match status" value="1"/>
</dbReference>
<sequence length="444" mass="51500">MFLVLLIAGIFLAVGKLIQFVKWRRKTDKIFSKLPGPIERHWLWGSYGNMPEDQNARCDALIDMCRTHSKETGFMRVWGILWTPIIVCCHPSSVRQILRSSEPKPMNITAGYKTLMDWLGPGLLLTNGDIWARKRRLLTKNFHPTNIKTYVTSCNESATEYLTKLSMFADQKQEFDVYLHNKLCMLDIVLRSLVSCKKNVQFSEQGKLYVQKVRELTEINATRLRTPLIIPSFLFYQTEMGHTFKRNYEFLHAFSESIIEERLADYERRSPDFDGNTPDVLDTLLTARDENGARLPLLDIRHEVDGLIIGFDTTSTSCSWILYMLAEHPEIQERCRRELNNVLGDRDEVEWADLPNLEYLTMCIKEGLRLYPTIPFVARETTKDFEVGGVTVPAKTMIAINIWMLHHNENVWGPDHWEFKPERFSKENCSTMDPYTFVPFAAGP</sequence>
<dbReference type="Pfam" id="PF00067">
    <property type="entry name" value="p450"/>
    <property type="match status" value="1"/>
</dbReference>
<dbReference type="GO" id="GO:0016705">
    <property type="term" value="F:oxidoreductase activity, acting on paired donors, with incorporation or reduction of molecular oxygen"/>
    <property type="evidence" value="ECO:0007669"/>
    <property type="project" value="InterPro"/>
</dbReference>
<comment type="similarity">
    <text evidence="1">Belongs to the cytochrome P450 family.</text>
</comment>
<evidence type="ECO:0000313" key="2">
    <source>
        <dbReference type="EMBL" id="KAH3871924.1"/>
    </source>
</evidence>
<dbReference type="PANTHER" id="PTHR24291">
    <property type="entry name" value="CYTOCHROME P450 FAMILY 4"/>
    <property type="match status" value="1"/>
</dbReference>
<name>A0A9D4M8W6_DREPO</name>
<organism evidence="2 3">
    <name type="scientific">Dreissena polymorpha</name>
    <name type="common">Zebra mussel</name>
    <name type="synonym">Mytilus polymorpha</name>
    <dbReference type="NCBI Taxonomy" id="45954"/>
    <lineage>
        <taxon>Eukaryota</taxon>
        <taxon>Metazoa</taxon>
        <taxon>Spiralia</taxon>
        <taxon>Lophotrochozoa</taxon>
        <taxon>Mollusca</taxon>
        <taxon>Bivalvia</taxon>
        <taxon>Autobranchia</taxon>
        <taxon>Heteroconchia</taxon>
        <taxon>Euheterodonta</taxon>
        <taxon>Imparidentia</taxon>
        <taxon>Neoheterodontei</taxon>
        <taxon>Myida</taxon>
        <taxon>Dreissenoidea</taxon>
        <taxon>Dreissenidae</taxon>
        <taxon>Dreissena</taxon>
    </lineage>
</organism>
<proteinExistence type="inferred from homology"/>
<protein>
    <recommendedName>
        <fullName evidence="4">Cytochrome P450</fullName>
    </recommendedName>
</protein>
<evidence type="ECO:0000256" key="1">
    <source>
        <dbReference type="ARBA" id="ARBA00010617"/>
    </source>
</evidence>
<dbReference type="Gene3D" id="1.10.630.10">
    <property type="entry name" value="Cytochrome P450"/>
    <property type="match status" value="1"/>
</dbReference>
<dbReference type="InterPro" id="IPR002401">
    <property type="entry name" value="Cyt_P450_E_grp-I"/>
</dbReference>
<comment type="caution">
    <text evidence="2">The sequence shown here is derived from an EMBL/GenBank/DDBJ whole genome shotgun (WGS) entry which is preliminary data.</text>
</comment>
<accession>A0A9D4M8W6</accession>
<evidence type="ECO:0000313" key="3">
    <source>
        <dbReference type="Proteomes" id="UP000828390"/>
    </source>
</evidence>
<reference evidence="2" key="1">
    <citation type="journal article" date="2019" name="bioRxiv">
        <title>The Genome of the Zebra Mussel, Dreissena polymorpha: A Resource for Invasive Species Research.</title>
        <authorList>
            <person name="McCartney M.A."/>
            <person name="Auch B."/>
            <person name="Kono T."/>
            <person name="Mallez S."/>
            <person name="Zhang Y."/>
            <person name="Obille A."/>
            <person name="Becker A."/>
            <person name="Abrahante J.E."/>
            <person name="Garbe J."/>
            <person name="Badalamenti J.P."/>
            <person name="Herman A."/>
            <person name="Mangelson H."/>
            <person name="Liachko I."/>
            <person name="Sullivan S."/>
            <person name="Sone E.D."/>
            <person name="Koren S."/>
            <person name="Silverstein K.A.T."/>
            <person name="Beckman K.B."/>
            <person name="Gohl D.M."/>
        </authorList>
    </citation>
    <scope>NUCLEOTIDE SEQUENCE</scope>
    <source>
        <strain evidence="2">Duluth1</strain>
        <tissue evidence="2">Whole animal</tissue>
    </source>
</reference>
<dbReference type="PRINTS" id="PR00463">
    <property type="entry name" value="EP450I"/>
</dbReference>
<dbReference type="InterPro" id="IPR036396">
    <property type="entry name" value="Cyt_P450_sf"/>
</dbReference>
<keyword evidence="3" id="KW-1185">Reference proteome</keyword>
<dbReference type="PRINTS" id="PR00385">
    <property type="entry name" value="P450"/>
</dbReference>
<feature type="non-terminal residue" evidence="2">
    <location>
        <position position="1"/>
    </location>
</feature>
<dbReference type="GO" id="GO:0020037">
    <property type="term" value="F:heme binding"/>
    <property type="evidence" value="ECO:0007669"/>
    <property type="project" value="InterPro"/>
</dbReference>
<evidence type="ECO:0008006" key="4">
    <source>
        <dbReference type="Google" id="ProtNLM"/>
    </source>
</evidence>
<dbReference type="GO" id="GO:0004497">
    <property type="term" value="F:monooxygenase activity"/>
    <property type="evidence" value="ECO:0007669"/>
    <property type="project" value="InterPro"/>
</dbReference>
<gene>
    <name evidence="2" type="ORF">DPMN_035139</name>
</gene>